<accession>A0A917G4D6</accession>
<proteinExistence type="predicted"/>
<evidence type="ECO:0000313" key="4">
    <source>
        <dbReference type="Proteomes" id="UP000654257"/>
    </source>
</evidence>
<dbReference type="Pfam" id="PF13480">
    <property type="entry name" value="Acetyltransf_6"/>
    <property type="match status" value="1"/>
</dbReference>
<evidence type="ECO:0000313" key="3">
    <source>
        <dbReference type="EMBL" id="GGG22385.1"/>
    </source>
</evidence>
<reference evidence="3" key="1">
    <citation type="journal article" date="2014" name="Int. J. Syst. Evol. Microbiol.">
        <title>Complete genome sequence of Corynebacterium casei LMG S-19264T (=DSM 44701T), isolated from a smear-ripened cheese.</title>
        <authorList>
            <consortium name="US DOE Joint Genome Institute (JGI-PGF)"/>
            <person name="Walter F."/>
            <person name="Albersmeier A."/>
            <person name="Kalinowski J."/>
            <person name="Ruckert C."/>
        </authorList>
    </citation>
    <scope>NUCLEOTIDE SEQUENCE</scope>
    <source>
        <strain evidence="3">CCM 7905</strain>
    </source>
</reference>
<dbReference type="Proteomes" id="UP000654257">
    <property type="component" value="Unassembled WGS sequence"/>
</dbReference>
<protein>
    <recommendedName>
        <fullName evidence="2">BioF2-like acetyltransferase domain-containing protein</fullName>
    </recommendedName>
</protein>
<sequence length="359" mass="39135">MRFEVILELDRIARFTGEMSALGDAVDAPASARWESIGPWLHHRPHMRPFAVRTFDGDRTTGIAVLATSTRRGIQRIVKAGERGEPTSLLYDGCDALDHLTTAIGDALREVSAPWVLRLTGLPADSVAARQLASATRSARVAPGSSSPRLDVGDDQTAGTVLSRNTRAAVSKARNRIASDGRSLRLSWIRRPDELAPHLGDIMTIRARRNDALNRADGVDDAELATFRDTVLAHCRANRARVLLAHIDDVVAAYAICLESSDEAWVYSNAVSPDFLRYSAGTVANADVVLSYLADPVICHVNWGAGVQRYKMSGPVTVQRATELTAWSSPTLRRLERLARSAPRRLPRSTGSHRPPPAD</sequence>
<comment type="caution">
    <text evidence="3">The sequence shown here is derived from an EMBL/GenBank/DDBJ whole genome shotgun (WGS) entry which is preliminary data.</text>
</comment>
<dbReference type="InterPro" id="IPR016181">
    <property type="entry name" value="Acyl_CoA_acyltransferase"/>
</dbReference>
<organism evidence="3 4">
    <name type="scientific">Rhodococcoides trifolii</name>
    <dbReference type="NCBI Taxonomy" id="908250"/>
    <lineage>
        <taxon>Bacteria</taxon>
        <taxon>Bacillati</taxon>
        <taxon>Actinomycetota</taxon>
        <taxon>Actinomycetes</taxon>
        <taxon>Mycobacteriales</taxon>
        <taxon>Nocardiaceae</taxon>
        <taxon>Rhodococcoides</taxon>
    </lineage>
</organism>
<dbReference type="SUPFAM" id="SSF55729">
    <property type="entry name" value="Acyl-CoA N-acyltransferases (Nat)"/>
    <property type="match status" value="1"/>
</dbReference>
<dbReference type="RefSeq" id="WP_188546700.1">
    <property type="nucleotide sequence ID" value="NZ_BMCU01000005.1"/>
</dbReference>
<dbReference type="InterPro" id="IPR038740">
    <property type="entry name" value="BioF2-like_GNAT_dom"/>
</dbReference>
<dbReference type="AlphaFoldDB" id="A0A917G4D6"/>
<dbReference type="EMBL" id="BMCU01000005">
    <property type="protein sequence ID" value="GGG22385.1"/>
    <property type="molecule type" value="Genomic_DNA"/>
</dbReference>
<feature type="region of interest" description="Disordered" evidence="1">
    <location>
        <begin position="138"/>
        <end position="158"/>
    </location>
</feature>
<name>A0A917G4D6_9NOCA</name>
<feature type="domain" description="BioF2-like acetyltransferase" evidence="2">
    <location>
        <begin position="164"/>
        <end position="311"/>
    </location>
</feature>
<evidence type="ECO:0000256" key="1">
    <source>
        <dbReference type="SAM" id="MobiDB-lite"/>
    </source>
</evidence>
<reference evidence="3" key="2">
    <citation type="submission" date="2020-09" db="EMBL/GenBank/DDBJ databases">
        <authorList>
            <person name="Sun Q."/>
            <person name="Sedlacek I."/>
        </authorList>
    </citation>
    <scope>NUCLEOTIDE SEQUENCE</scope>
    <source>
        <strain evidence="3">CCM 7905</strain>
    </source>
</reference>
<gene>
    <name evidence="3" type="ORF">GCM10007304_40250</name>
</gene>
<evidence type="ECO:0000259" key="2">
    <source>
        <dbReference type="Pfam" id="PF13480"/>
    </source>
</evidence>
<keyword evidence="4" id="KW-1185">Reference proteome</keyword>